<sequence>MPYCQPSDVIALNKLFQTPSFTNVYVQVFIDKAVARLNNLLQPYYVVPLPDPVPPIINSIAADMAACLLCQTHFSDRNYKEDTPMAEMYRKRAESDLQHVLENSTLDDYPNIVKRQPDVPEMRKKIASTTPHPNRHMRQREREFEWATQSPISNVRDVVGRNWP</sequence>
<gene>
    <name evidence="1" type="ORF">KKP3000_002004</name>
</gene>
<organism evidence="1 2">
    <name type="scientific">Alicyclobacillus fastidiosus</name>
    <dbReference type="NCBI Taxonomy" id="392011"/>
    <lineage>
        <taxon>Bacteria</taxon>
        <taxon>Bacillati</taxon>
        <taxon>Bacillota</taxon>
        <taxon>Bacilli</taxon>
        <taxon>Bacillales</taxon>
        <taxon>Alicyclobacillaceae</taxon>
        <taxon>Alicyclobacillus</taxon>
    </lineage>
</organism>
<evidence type="ECO:0000313" key="1">
    <source>
        <dbReference type="EMBL" id="MFB5192790.1"/>
    </source>
</evidence>
<accession>A0ABV5AL72</accession>
<name>A0ABV5AL72_9BACL</name>
<dbReference type="RefSeq" id="WP_275473176.1">
    <property type="nucleotide sequence ID" value="NZ_CP162940.1"/>
</dbReference>
<comment type="caution">
    <text evidence="1">The sequence shown here is derived from an EMBL/GenBank/DDBJ whole genome shotgun (WGS) entry which is preliminary data.</text>
</comment>
<dbReference type="Proteomes" id="UP001579974">
    <property type="component" value="Unassembled WGS sequence"/>
</dbReference>
<keyword evidence="2" id="KW-1185">Reference proteome</keyword>
<proteinExistence type="predicted"/>
<reference evidence="1 2" key="1">
    <citation type="journal article" date="2024" name="Int. J. Mol. Sci.">
        <title>Exploration of Alicyclobacillus spp. Genome in Search of Antibiotic Resistance.</title>
        <authorList>
            <person name="Bucka-Kolendo J."/>
            <person name="Kiousi D.E."/>
            <person name="Dekowska A."/>
            <person name="Mikolajczuk-Szczyrba A."/>
            <person name="Karadedos D.M."/>
            <person name="Michael P."/>
            <person name="Galanis A."/>
            <person name="Sokolowska B."/>
        </authorList>
    </citation>
    <scope>NUCLEOTIDE SEQUENCE [LARGE SCALE GENOMIC DNA]</scope>
    <source>
        <strain evidence="1 2">KKP 3000</strain>
    </source>
</reference>
<dbReference type="EMBL" id="JBDXSU010000028">
    <property type="protein sequence ID" value="MFB5192790.1"/>
    <property type="molecule type" value="Genomic_DNA"/>
</dbReference>
<protein>
    <submittedName>
        <fullName evidence="1">Uncharacterized protein</fullName>
    </submittedName>
</protein>
<evidence type="ECO:0000313" key="2">
    <source>
        <dbReference type="Proteomes" id="UP001579974"/>
    </source>
</evidence>